<comment type="similarity">
    <text evidence="1 7">Belongs to the RecO family.</text>
</comment>
<evidence type="ECO:0000313" key="9">
    <source>
        <dbReference type="EMBL" id="EPR37282.1"/>
    </source>
</evidence>
<dbReference type="GO" id="GO:0043590">
    <property type="term" value="C:bacterial nucleoid"/>
    <property type="evidence" value="ECO:0007669"/>
    <property type="project" value="TreeGrafter"/>
</dbReference>
<keyword evidence="5 7" id="KW-0234">DNA repair</keyword>
<dbReference type="Pfam" id="PF02565">
    <property type="entry name" value="RecO_C"/>
    <property type="match status" value="1"/>
</dbReference>
<proteinExistence type="inferred from homology"/>
<evidence type="ECO:0000313" key="10">
    <source>
        <dbReference type="Proteomes" id="UP000014977"/>
    </source>
</evidence>
<organism evidence="9 10">
    <name type="scientific">Desulfococcus multivorans DSM 2059</name>
    <dbReference type="NCBI Taxonomy" id="1121405"/>
    <lineage>
        <taxon>Bacteria</taxon>
        <taxon>Pseudomonadati</taxon>
        <taxon>Thermodesulfobacteriota</taxon>
        <taxon>Desulfobacteria</taxon>
        <taxon>Desulfobacterales</taxon>
        <taxon>Desulfococcaceae</taxon>
        <taxon>Desulfococcus</taxon>
    </lineage>
</organism>
<keyword evidence="4 7" id="KW-0233">DNA recombination</keyword>
<dbReference type="SUPFAM" id="SSF57863">
    <property type="entry name" value="ArfGap/RecO-like zinc finger"/>
    <property type="match status" value="1"/>
</dbReference>
<dbReference type="Pfam" id="PF11967">
    <property type="entry name" value="RecO_N"/>
    <property type="match status" value="1"/>
</dbReference>
<comment type="caution">
    <text evidence="9">The sequence shown here is derived from an EMBL/GenBank/DDBJ whole genome shotgun (WGS) entry which is preliminary data.</text>
</comment>
<dbReference type="InterPro" id="IPR003717">
    <property type="entry name" value="RecO"/>
</dbReference>
<dbReference type="EMBL" id="ATHJ01000103">
    <property type="protein sequence ID" value="EPR37282.1"/>
    <property type="molecule type" value="Genomic_DNA"/>
</dbReference>
<name>S7TJD7_DESML</name>
<dbReference type="GO" id="GO:0006310">
    <property type="term" value="P:DNA recombination"/>
    <property type="evidence" value="ECO:0007669"/>
    <property type="project" value="UniProtKB-UniRule"/>
</dbReference>
<dbReference type="SUPFAM" id="SSF50249">
    <property type="entry name" value="Nucleic acid-binding proteins"/>
    <property type="match status" value="1"/>
</dbReference>
<protein>
    <recommendedName>
        <fullName evidence="2 7">DNA repair protein RecO</fullName>
    </recommendedName>
    <alternativeName>
        <fullName evidence="6 7">Recombination protein O</fullName>
    </alternativeName>
</protein>
<gene>
    <name evidence="7" type="primary">recO</name>
    <name evidence="9" type="ORF">dsmv_3056</name>
</gene>
<evidence type="ECO:0000256" key="2">
    <source>
        <dbReference type="ARBA" id="ARBA00021310"/>
    </source>
</evidence>
<evidence type="ECO:0000256" key="1">
    <source>
        <dbReference type="ARBA" id="ARBA00007452"/>
    </source>
</evidence>
<accession>S7TJD7</accession>
<evidence type="ECO:0000256" key="5">
    <source>
        <dbReference type="ARBA" id="ARBA00023204"/>
    </source>
</evidence>
<dbReference type="PANTHER" id="PTHR33991">
    <property type="entry name" value="DNA REPAIR PROTEIN RECO"/>
    <property type="match status" value="1"/>
</dbReference>
<keyword evidence="3 7" id="KW-0227">DNA damage</keyword>
<dbReference type="Proteomes" id="UP000014977">
    <property type="component" value="Unassembled WGS sequence"/>
</dbReference>
<evidence type="ECO:0000256" key="4">
    <source>
        <dbReference type="ARBA" id="ARBA00023172"/>
    </source>
</evidence>
<dbReference type="eggNOG" id="COG1381">
    <property type="taxonomic scope" value="Bacteria"/>
</dbReference>
<dbReference type="Gene3D" id="2.40.50.140">
    <property type="entry name" value="Nucleic acid-binding proteins"/>
    <property type="match status" value="1"/>
</dbReference>
<dbReference type="InterPro" id="IPR022572">
    <property type="entry name" value="DNA_rep/recomb_RecO_N"/>
</dbReference>
<evidence type="ECO:0000256" key="7">
    <source>
        <dbReference type="HAMAP-Rule" id="MF_00201"/>
    </source>
</evidence>
<dbReference type="InterPro" id="IPR042242">
    <property type="entry name" value="RecO_C"/>
</dbReference>
<reference evidence="9 10" key="1">
    <citation type="journal article" date="2013" name="Genome Announc.">
        <title>Draft genome sequences for three mercury-methylating, sulfate-reducing bacteria.</title>
        <authorList>
            <person name="Brown S.D."/>
            <person name="Hurt R.A.Jr."/>
            <person name="Gilmour C.C."/>
            <person name="Elias D.A."/>
        </authorList>
    </citation>
    <scope>NUCLEOTIDE SEQUENCE [LARGE SCALE GENOMIC DNA]</scope>
    <source>
        <strain evidence="9 10">DSM 2059</strain>
    </source>
</reference>
<dbReference type="Gene3D" id="1.20.1440.120">
    <property type="entry name" value="Recombination protein O, C-terminal domain"/>
    <property type="match status" value="1"/>
</dbReference>
<sequence length="256" mass="28613">MLRRIPYGDHDLILTLFTPDHGKISVFAKSARKDARRFSGTLEPLSVLKVVLKTRSGNLSLLSEAVLVDPLATIRTDLRKTAYASYWSEIAGIVPEEGAVQKPNGYPLLHQALTALDRDMMDKAVLHVLFQLKFTRLSGFFPELTHCQTCRTHLDDVSPRGLAVDILSGGLICGDCVSRTLGPYRLSKGAVKILLWLETADILKASRIRFTRDLLEECACFLEAFLPHHLGHAPRSLVFLKHIRNRKKEGCSYHVG</sequence>
<comment type="function">
    <text evidence="7">Involved in DNA repair and RecF pathway recombination.</text>
</comment>
<evidence type="ECO:0000256" key="6">
    <source>
        <dbReference type="ARBA" id="ARBA00033409"/>
    </source>
</evidence>
<dbReference type="STRING" id="897.B2D07_06065"/>
<feature type="domain" description="DNA replication/recombination mediator RecO N-terminal" evidence="8">
    <location>
        <begin position="2"/>
        <end position="70"/>
    </location>
</feature>
<evidence type="ECO:0000256" key="3">
    <source>
        <dbReference type="ARBA" id="ARBA00022763"/>
    </source>
</evidence>
<dbReference type="NCBIfam" id="TIGR00613">
    <property type="entry name" value="reco"/>
    <property type="match status" value="1"/>
</dbReference>
<dbReference type="InterPro" id="IPR012340">
    <property type="entry name" value="NA-bd_OB-fold"/>
</dbReference>
<evidence type="ECO:0000259" key="8">
    <source>
        <dbReference type="Pfam" id="PF11967"/>
    </source>
</evidence>
<keyword evidence="10" id="KW-1185">Reference proteome</keyword>
<dbReference type="GO" id="GO:0006302">
    <property type="term" value="P:double-strand break repair"/>
    <property type="evidence" value="ECO:0007669"/>
    <property type="project" value="TreeGrafter"/>
</dbReference>
<dbReference type="InterPro" id="IPR037278">
    <property type="entry name" value="ARFGAP/RecO"/>
</dbReference>
<dbReference type="PANTHER" id="PTHR33991:SF1">
    <property type="entry name" value="DNA REPAIR PROTEIN RECO"/>
    <property type="match status" value="1"/>
</dbReference>
<dbReference type="HAMAP" id="MF_00201">
    <property type="entry name" value="RecO"/>
    <property type="match status" value="1"/>
</dbReference>
<dbReference type="AlphaFoldDB" id="S7TJD7"/>